<dbReference type="InterPro" id="IPR057224">
    <property type="entry name" value="DUF7902"/>
</dbReference>
<dbReference type="GO" id="GO:0016887">
    <property type="term" value="F:ATP hydrolysis activity"/>
    <property type="evidence" value="ECO:0007669"/>
    <property type="project" value="InterPro"/>
</dbReference>
<dbReference type="Proteomes" id="UP000317839">
    <property type="component" value="Unassembled WGS sequence"/>
</dbReference>
<dbReference type="GO" id="GO:0005524">
    <property type="term" value="F:ATP binding"/>
    <property type="evidence" value="ECO:0007669"/>
    <property type="project" value="InterPro"/>
</dbReference>
<dbReference type="SUPFAM" id="SSF52540">
    <property type="entry name" value="P-loop containing nucleoside triphosphate hydrolases"/>
    <property type="match status" value="1"/>
</dbReference>
<accession>A0A545T175</accession>
<dbReference type="InterPro" id="IPR027417">
    <property type="entry name" value="P-loop_NTPase"/>
</dbReference>
<comment type="caution">
    <text evidence="5">The sequence shown here is derived from an EMBL/GenBank/DDBJ whole genome shotgun (WGS) entry which is preliminary data.</text>
</comment>
<evidence type="ECO:0000259" key="3">
    <source>
        <dbReference type="Pfam" id="PF12458"/>
    </source>
</evidence>
<evidence type="ECO:0000259" key="4">
    <source>
        <dbReference type="Pfam" id="PF25472"/>
    </source>
</evidence>
<protein>
    <submittedName>
        <fullName evidence="5">AAA family ATPase</fullName>
    </submittedName>
</protein>
<evidence type="ECO:0000313" key="6">
    <source>
        <dbReference type="Proteomes" id="UP000317839"/>
    </source>
</evidence>
<feature type="region of interest" description="Disordered" evidence="1">
    <location>
        <begin position="1736"/>
        <end position="1778"/>
    </location>
</feature>
<evidence type="ECO:0000313" key="5">
    <source>
        <dbReference type="EMBL" id="TQV70960.1"/>
    </source>
</evidence>
<dbReference type="InterPro" id="IPR020958">
    <property type="entry name" value="DUF3686"/>
</dbReference>
<dbReference type="Pfam" id="PF25472">
    <property type="entry name" value="DUF7902"/>
    <property type="match status" value="1"/>
</dbReference>
<dbReference type="Gene3D" id="3.40.50.300">
    <property type="entry name" value="P-loop containing nucleotide triphosphate hydrolases"/>
    <property type="match status" value="1"/>
</dbReference>
<feature type="domain" description="DUF7902" evidence="4">
    <location>
        <begin position="600"/>
        <end position="684"/>
    </location>
</feature>
<dbReference type="Pfam" id="PF12458">
    <property type="entry name" value="DUF3686"/>
    <property type="match status" value="1"/>
</dbReference>
<sequence length="1778" mass="202755">MIDQNQNVVEQAVAEGGAYEVIRQRLTEQGRSLKTLTSEINTARQDEFGSTEMKVLGRLRLRTENNCQAKDLVIVGDQVLFGYNVFIGLKKETRVEDVFSLYTMNEQDGQYELKPVAVKDSFLSDARFQSEFQELYAYYKDTFLSQLVFKEGKLLASFQIGDKLTDIRVFRWEVSADGNRIDYIDNRGERDLRLPSTHDFEWVECRRDDVIDGRYSHINILDTLFVDCLRGDITIKVENNTNSGKGIYSEPVEELNQSLDDAEFYYADLNQIILIKVKPYQEESFRYLVYNRNNQSITRIDAIGDACQRLPEDHGIIFPGGYFLTTGEYKTFEDNLDNLVFKRVLRSPNGEDVLYIFYQPTTNIIALYPYNLIEKSLQNPIFGHGYGFYEDGRMIIFYAEDEPTRVHPLQVWQTPFFSEVFASAQPTSTTFYGKIGNSELVRGISELFSISKSIMVDDVSAEHYHELSKQTSKVFDSYFWLDSEELADVAKLIKAIGETAESVIDEYEKVESIRKQSSKALNDSVAQQQEIIRRVEPDSWHSPQEFVDALHAIRQHRGHLLTVRDYRYIDIDKIDSLESEINQVEETLNLKTVEFLASDDALTSYYKQLDKVASESTKCKTNNELKPLLESLSSMSQGLDLISEMMASLKVDDATLQTKIVDAVSELYGKLNQQRAHLDHQRKSFGSAEATAQFAARLKLLNQSIHNALGLASTPDKCDEQVSRLLVQLEELEGEFSEYDEFIADIVSKREEIFETFEEHKQSLIEARQRKAQSLSDAASRILKSVDKRVKRFTEQDELNAFFAADGLVNKIRDIIEQLTELDDTVKAEDLGARLKGIKDQSLRALRDKSDLFEDGGNVIKLGPRHKFSVNTQELDLTILPRDEQLYVRLTGTDYSEPLNSAALNELKDYWHMLVPSESKVLYRSEYLAYLVLTAAKQKQSDLDWHKLTSAAADKKVLNQLVTDFASPRYRDGYEKGIHDHDAALILEKLVPAYELADVFKYSPLARGFAAIYWANNQQGEQQQLWLQQAKNALKMEAIFTDSGARKLLVEAISTVLDDFKKHNQINIDEFTLKSSAEYLVEELGQEKVSFATTKYARRLCDEFKTHLETHNVWRDYQKVLDELRGQVGQRWNIANKWLTAFVESQNKIEYRSFIGEAIGILNAEQRISRSDREADIQFEVTGFLGTHEKINDRKLSIQLDEFLNINEHHQQVVIPSYEAFLETRHKVIEEQREFLRLDEFKAKPLSSFVRNKLINDVYLSIIGDNLAKQIGTVGDKKRTDLMGLLLMISPPGYGKTTLMEYVADRLGLIFMKINCPVIGHSVTSVDPKQADNSAAAQELEKLNLALEMGNNVMLYLDDIQHTNSEFLQKFISLCDGTRRIEGVWQGRTKTYDMRGKKFCVVMAGNPYTESGEAFQIPDMLANRADIYNLGDVLSGKEEVFALSYIENSLTSNPVLAPIANRDMQDVYKFIEMAKGVNVATTDLSHQYSGAEIKEIVSVLQKMLQVQEVVWAVNRQYIAASAQDDKYRTEPTFKLQGSYRNMNKMAEKVSAIMTDEELIRLVDDHYQGESQLLTTGTEANLLKLAEIRNSMTEEQQERWQQIKSDFMRNKAMGGDDADTGAKIVVQLNDLVSSINDWRANTIQDNQAAASNPIVESGMVKAIESLGEQIKQVLAKQESTKTTDTIDNSGLEKLADSLTTTFQPLLRIMDGKLDLDLGTHHKMSEINQKLEMIAKRSGGQVKRDRGLFGDSQPLDPIEKKTRKKIPSTRKSTNKSDKKE</sequence>
<evidence type="ECO:0000256" key="1">
    <source>
        <dbReference type="SAM" id="MobiDB-lite"/>
    </source>
</evidence>
<organism evidence="5 6">
    <name type="scientific">Aliikangiella marina</name>
    <dbReference type="NCBI Taxonomy" id="1712262"/>
    <lineage>
        <taxon>Bacteria</taxon>
        <taxon>Pseudomonadati</taxon>
        <taxon>Pseudomonadota</taxon>
        <taxon>Gammaproteobacteria</taxon>
        <taxon>Oceanospirillales</taxon>
        <taxon>Pleioneaceae</taxon>
        <taxon>Aliikangiella</taxon>
    </lineage>
</organism>
<gene>
    <name evidence="5" type="ORF">FLL45_21780</name>
</gene>
<name>A0A545T175_9GAMM</name>
<dbReference type="EMBL" id="VIKR01000007">
    <property type="protein sequence ID" value="TQV70960.1"/>
    <property type="molecule type" value="Genomic_DNA"/>
</dbReference>
<dbReference type="OrthoDB" id="9814769at2"/>
<dbReference type="Pfam" id="PF07728">
    <property type="entry name" value="AAA_5"/>
    <property type="match status" value="1"/>
</dbReference>
<feature type="domain" description="DUF3686" evidence="3">
    <location>
        <begin position="33"/>
        <end position="479"/>
    </location>
</feature>
<evidence type="ECO:0000259" key="2">
    <source>
        <dbReference type="Pfam" id="PF07728"/>
    </source>
</evidence>
<reference evidence="5 6" key="1">
    <citation type="submission" date="2019-06" db="EMBL/GenBank/DDBJ databases">
        <title>Draft genome of Aliikangiella marina GYP-15.</title>
        <authorList>
            <person name="Wang G."/>
        </authorList>
    </citation>
    <scope>NUCLEOTIDE SEQUENCE [LARGE SCALE GENOMIC DNA]</scope>
    <source>
        <strain evidence="5 6">GYP-15</strain>
    </source>
</reference>
<dbReference type="RefSeq" id="WP_142944177.1">
    <property type="nucleotide sequence ID" value="NZ_VIKR01000007.1"/>
</dbReference>
<dbReference type="InterPro" id="IPR011704">
    <property type="entry name" value="ATPase_dyneun-rel_AAA"/>
</dbReference>
<feature type="domain" description="ATPase dynein-related AAA" evidence="2">
    <location>
        <begin position="1286"/>
        <end position="1409"/>
    </location>
</feature>
<proteinExistence type="predicted"/>
<keyword evidence="6" id="KW-1185">Reference proteome</keyword>